<evidence type="ECO:0000256" key="1">
    <source>
        <dbReference type="SAM" id="MobiDB-lite"/>
    </source>
</evidence>
<name>A0A2M4B755_9DIPT</name>
<sequence length="71" mass="7845">MAPFKSSSFLLLAVVTVTRYVSTTGPPYQWFVSQTRCSSSVSSFSRKSPSFVTLQNRQKSPPGSRLLLQEG</sequence>
<feature type="region of interest" description="Disordered" evidence="1">
    <location>
        <begin position="41"/>
        <end position="71"/>
    </location>
</feature>
<feature type="chain" id="PRO_5014818034" evidence="2">
    <location>
        <begin position="24"/>
        <end position="71"/>
    </location>
</feature>
<protein>
    <submittedName>
        <fullName evidence="3">Putative secreted protein</fullName>
    </submittedName>
</protein>
<evidence type="ECO:0000313" key="3">
    <source>
        <dbReference type="EMBL" id="MBW48883.1"/>
    </source>
</evidence>
<proteinExistence type="predicted"/>
<accession>A0A2M4B755</accession>
<feature type="signal peptide" evidence="2">
    <location>
        <begin position="1"/>
        <end position="23"/>
    </location>
</feature>
<feature type="compositionally biased region" description="Low complexity" evidence="1">
    <location>
        <begin position="41"/>
        <end position="52"/>
    </location>
</feature>
<dbReference type="EMBL" id="GGFK01015562">
    <property type="protein sequence ID" value="MBW48883.1"/>
    <property type="molecule type" value="Transcribed_RNA"/>
</dbReference>
<dbReference type="AlphaFoldDB" id="A0A2M4B755"/>
<organism evidence="3">
    <name type="scientific">Anopheles triannulatus</name>
    <dbReference type="NCBI Taxonomy" id="58253"/>
    <lineage>
        <taxon>Eukaryota</taxon>
        <taxon>Metazoa</taxon>
        <taxon>Ecdysozoa</taxon>
        <taxon>Arthropoda</taxon>
        <taxon>Hexapoda</taxon>
        <taxon>Insecta</taxon>
        <taxon>Pterygota</taxon>
        <taxon>Neoptera</taxon>
        <taxon>Endopterygota</taxon>
        <taxon>Diptera</taxon>
        <taxon>Nematocera</taxon>
        <taxon>Culicoidea</taxon>
        <taxon>Culicidae</taxon>
        <taxon>Anophelinae</taxon>
        <taxon>Anopheles</taxon>
    </lineage>
</organism>
<keyword evidence="2" id="KW-0732">Signal</keyword>
<evidence type="ECO:0000256" key="2">
    <source>
        <dbReference type="SAM" id="SignalP"/>
    </source>
</evidence>
<reference evidence="3" key="1">
    <citation type="submission" date="2018-01" db="EMBL/GenBank/DDBJ databases">
        <title>An insight into the sialome of Amazonian anophelines.</title>
        <authorList>
            <person name="Ribeiro J.M."/>
            <person name="Scarpassa V."/>
            <person name="Calvo E."/>
        </authorList>
    </citation>
    <scope>NUCLEOTIDE SEQUENCE</scope>
    <source>
        <tissue evidence="3">Salivary glands</tissue>
    </source>
</reference>